<dbReference type="EMBL" id="AUZY01001309">
    <property type="protein sequence ID" value="EQD75268.1"/>
    <property type="molecule type" value="Genomic_DNA"/>
</dbReference>
<dbReference type="PANTHER" id="PTHR30469:SF15">
    <property type="entry name" value="HLYD FAMILY OF SECRETION PROTEINS"/>
    <property type="match status" value="1"/>
</dbReference>
<dbReference type="Gene3D" id="2.40.50.100">
    <property type="match status" value="1"/>
</dbReference>
<reference evidence="1" key="2">
    <citation type="journal article" date="2014" name="ISME J.">
        <title>Microbial stratification in low pH oxic and suboxic macroscopic growths along an acid mine drainage.</title>
        <authorList>
            <person name="Mendez-Garcia C."/>
            <person name="Mesa V."/>
            <person name="Sprenger R.R."/>
            <person name="Richter M."/>
            <person name="Diez M.S."/>
            <person name="Solano J."/>
            <person name="Bargiela R."/>
            <person name="Golyshina O.V."/>
            <person name="Manteca A."/>
            <person name="Ramos J.L."/>
            <person name="Gallego J.R."/>
            <person name="Llorente I."/>
            <person name="Martins Dos Santos V.A."/>
            <person name="Jensen O.N."/>
            <person name="Pelaez A.I."/>
            <person name="Sanchez J."/>
            <person name="Ferrer M."/>
        </authorList>
    </citation>
    <scope>NUCLEOTIDE SEQUENCE</scope>
</reference>
<comment type="caution">
    <text evidence="1">The sequence shown here is derived from an EMBL/GenBank/DDBJ whole genome shotgun (WGS) entry which is preliminary data.</text>
</comment>
<dbReference type="Gene3D" id="2.40.420.20">
    <property type="match status" value="1"/>
</dbReference>
<dbReference type="InterPro" id="IPR006143">
    <property type="entry name" value="RND_pump_MFP"/>
</dbReference>
<evidence type="ECO:0000313" key="1">
    <source>
        <dbReference type="EMBL" id="EQD75268.1"/>
    </source>
</evidence>
<protein>
    <submittedName>
        <fullName evidence="1">RND efflux membrane fusion protein</fullName>
    </submittedName>
</protein>
<gene>
    <name evidence="1" type="ORF">B1B_02212</name>
</gene>
<dbReference type="AlphaFoldDB" id="T1C306"/>
<dbReference type="Gene3D" id="1.10.287.470">
    <property type="entry name" value="Helix hairpin bin"/>
    <property type="match status" value="1"/>
</dbReference>
<dbReference type="SUPFAM" id="SSF111369">
    <property type="entry name" value="HlyD-like secretion proteins"/>
    <property type="match status" value="1"/>
</dbReference>
<dbReference type="NCBIfam" id="TIGR01730">
    <property type="entry name" value="RND_mfp"/>
    <property type="match status" value="1"/>
</dbReference>
<accession>T1C306</accession>
<proteinExistence type="predicted"/>
<name>T1C306_9ZZZZ</name>
<reference evidence="1" key="1">
    <citation type="submission" date="2013-08" db="EMBL/GenBank/DDBJ databases">
        <authorList>
            <person name="Mendez C."/>
            <person name="Richter M."/>
            <person name="Ferrer M."/>
            <person name="Sanchez J."/>
        </authorList>
    </citation>
    <scope>NUCLEOTIDE SEQUENCE</scope>
</reference>
<dbReference type="PANTHER" id="PTHR30469">
    <property type="entry name" value="MULTIDRUG RESISTANCE PROTEIN MDTA"/>
    <property type="match status" value="1"/>
</dbReference>
<organism evidence="1">
    <name type="scientific">mine drainage metagenome</name>
    <dbReference type="NCBI Taxonomy" id="410659"/>
    <lineage>
        <taxon>unclassified sequences</taxon>
        <taxon>metagenomes</taxon>
        <taxon>ecological metagenomes</taxon>
    </lineage>
</organism>
<dbReference type="GO" id="GO:0015562">
    <property type="term" value="F:efflux transmembrane transporter activity"/>
    <property type="evidence" value="ECO:0007669"/>
    <property type="project" value="TreeGrafter"/>
</dbReference>
<dbReference type="GO" id="GO:1990281">
    <property type="term" value="C:efflux pump complex"/>
    <property type="evidence" value="ECO:0007669"/>
    <property type="project" value="TreeGrafter"/>
</dbReference>
<dbReference type="Gene3D" id="2.40.30.170">
    <property type="match status" value="1"/>
</dbReference>
<sequence>MKAGSFVASVFYVTGIAWAVAGALPVTVSTVQSAPWHKLFHLLARIRSNNAVTLTTPLGSNVVGRVMGPYQRPGLVRAGAVLMRIAPIGLHAEITAARAQEHYAQTTLARYDRLLSKGLVAREAVDNLRLDLAQARGQLHALTAEASAQTLKAPFSGTVRYLVTPGTIVSTAQPLAILRGHGHVWAEALVPPAISSQIRAGDPVTLDAGHWSGSGTIRNIGNRASHYGLVRVYIDLPRGAEPLLPGQWLHCGIPLHSGQAFRIPLPSIVMRGDRSFVFIVEHHRAVPVTVTLLTTHGQLAWVKGLLRAGERIVVEGATRLAPGSLVEITR</sequence>